<keyword evidence="1" id="KW-1133">Transmembrane helix</keyword>
<name>A0A6N2Z8W7_9BACT</name>
<keyword evidence="1" id="KW-0472">Membrane</keyword>
<evidence type="ECO:0000256" key="1">
    <source>
        <dbReference type="SAM" id="Phobius"/>
    </source>
</evidence>
<sequence length="356" mass="41530">MERTVIVLDSFEYKLKEKELQKSIENICNPIFVYTKYENALTEIFQRTKLVGGFLTHISYWLLSLIYALRLLKCRNKKRIIFINPIVGIFYAAICRILCINTIISIAGFLFENKQSRLYYAIRKKFVNFCYKKVETIILYGRDEQKLYSNIFPKLKDKFVFVQYGKDYNYKKVKHFNHSREYISSGGRSNRNYQTLCDAMRGIDNSQRIDCLVATRPECVTPSMLNCNVDFIYGITLNQFGSFIKGSKLFILPLRDTNISAGHMSMMEAMAVRVPVIVTDIPSIRDYVDDNCVFFYNANDACDLRRKIIFIVGNLDSDIVKNKVKNAWALYNKEYSFQSLLQRIVNTSIYVSPSRL</sequence>
<dbReference type="AlphaFoldDB" id="A0A6N2Z8W7"/>
<dbReference type="Gene3D" id="3.40.50.2000">
    <property type="entry name" value="Glycogen Phosphorylase B"/>
    <property type="match status" value="1"/>
</dbReference>
<keyword evidence="1" id="KW-0812">Transmembrane</keyword>
<dbReference type="SUPFAM" id="SSF53756">
    <property type="entry name" value="UDP-Glycosyltransferase/glycogen phosphorylase"/>
    <property type="match status" value="1"/>
</dbReference>
<accession>A0A6N2Z8W7</accession>
<reference evidence="2" key="1">
    <citation type="submission" date="2019-11" db="EMBL/GenBank/DDBJ databases">
        <authorList>
            <person name="Feng L."/>
        </authorList>
    </citation>
    <scope>NUCLEOTIDE SEQUENCE</scope>
    <source>
        <strain evidence="2">PclaraLFYP37</strain>
    </source>
</reference>
<evidence type="ECO:0000313" key="2">
    <source>
        <dbReference type="EMBL" id="VYT75809.1"/>
    </source>
</evidence>
<organism evidence="2">
    <name type="scientific">Paraprevotella clara</name>
    <dbReference type="NCBI Taxonomy" id="454154"/>
    <lineage>
        <taxon>Bacteria</taxon>
        <taxon>Pseudomonadati</taxon>
        <taxon>Bacteroidota</taxon>
        <taxon>Bacteroidia</taxon>
        <taxon>Bacteroidales</taxon>
        <taxon>Prevotellaceae</taxon>
        <taxon>Paraprevotella</taxon>
    </lineage>
</organism>
<protein>
    <submittedName>
        <fullName evidence="2">Glycosyl transferases group 1</fullName>
    </submittedName>
</protein>
<dbReference type="GO" id="GO:0016740">
    <property type="term" value="F:transferase activity"/>
    <property type="evidence" value="ECO:0007669"/>
    <property type="project" value="UniProtKB-KW"/>
</dbReference>
<keyword evidence="2" id="KW-0808">Transferase</keyword>
<feature type="transmembrane region" description="Helical" evidence="1">
    <location>
        <begin position="50"/>
        <end position="69"/>
    </location>
</feature>
<dbReference type="RefSeq" id="WP_412441798.1">
    <property type="nucleotide sequence ID" value="NZ_CACRUT010000006.1"/>
</dbReference>
<gene>
    <name evidence="2" type="ORF">PCLFYP37_01044</name>
</gene>
<feature type="transmembrane region" description="Helical" evidence="1">
    <location>
        <begin position="81"/>
        <end position="111"/>
    </location>
</feature>
<dbReference type="Pfam" id="PF13692">
    <property type="entry name" value="Glyco_trans_1_4"/>
    <property type="match status" value="1"/>
</dbReference>
<proteinExistence type="predicted"/>
<dbReference type="EMBL" id="CACRUT010000006">
    <property type="protein sequence ID" value="VYT75809.1"/>
    <property type="molecule type" value="Genomic_DNA"/>
</dbReference>